<name>A0A327R450_9BACT</name>
<evidence type="ECO:0000313" key="3">
    <source>
        <dbReference type="Proteomes" id="UP000249547"/>
    </source>
</evidence>
<dbReference type="EMBL" id="QLLL01000001">
    <property type="protein sequence ID" value="RAJ10554.1"/>
    <property type="molecule type" value="Genomic_DNA"/>
</dbReference>
<dbReference type="AlphaFoldDB" id="A0A327R450"/>
<sequence length="200" mass="22835">MRYITLCLVLLVALFACQQKTVVKRDKVDSTFNNNHKSTVITHHVEIPGTEAEDCIFDTSSYKVTTDLIYAFNPQQKFNWNPNTKIATLFFDNNDSMQLSIGGCDVYVYQAQYFTALERMPDTTFLLEKAAWMAENFFEDDFKEVYTRNIANKTYTTETQEGGIHYHIEPGTDGGNHHYNGIDIMRENNVATVSIIGAID</sequence>
<feature type="signal peptide" evidence="1">
    <location>
        <begin position="1"/>
        <end position="18"/>
    </location>
</feature>
<accession>A0A327R450</accession>
<organism evidence="2 3">
    <name type="scientific">Chitinophaga skermanii</name>
    <dbReference type="NCBI Taxonomy" id="331697"/>
    <lineage>
        <taxon>Bacteria</taxon>
        <taxon>Pseudomonadati</taxon>
        <taxon>Bacteroidota</taxon>
        <taxon>Chitinophagia</taxon>
        <taxon>Chitinophagales</taxon>
        <taxon>Chitinophagaceae</taxon>
        <taxon>Chitinophaga</taxon>
    </lineage>
</organism>
<keyword evidence="1" id="KW-0732">Signal</keyword>
<feature type="chain" id="PRO_5016345884" evidence="1">
    <location>
        <begin position="19"/>
        <end position="200"/>
    </location>
</feature>
<dbReference type="OrthoDB" id="892749at2"/>
<dbReference type="PROSITE" id="PS51257">
    <property type="entry name" value="PROKAR_LIPOPROTEIN"/>
    <property type="match status" value="1"/>
</dbReference>
<protein>
    <submittedName>
        <fullName evidence="2">Uncharacterized protein</fullName>
    </submittedName>
</protein>
<evidence type="ECO:0000256" key="1">
    <source>
        <dbReference type="SAM" id="SignalP"/>
    </source>
</evidence>
<dbReference type="RefSeq" id="WP_111595699.1">
    <property type="nucleotide sequence ID" value="NZ_QLLL01000001.1"/>
</dbReference>
<keyword evidence="3" id="KW-1185">Reference proteome</keyword>
<proteinExistence type="predicted"/>
<gene>
    <name evidence="2" type="ORF">LX64_00158</name>
</gene>
<dbReference type="Proteomes" id="UP000249547">
    <property type="component" value="Unassembled WGS sequence"/>
</dbReference>
<reference evidence="2 3" key="1">
    <citation type="submission" date="2018-06" db="EMBL/GenBank/DDBJ databases">
        <title>Genomic Encyclopedia of Archaeal and Bacterial Type Strains, Phase II (KMG-II): from individual species to whole genera.</title>
        <authorList>
            <person name="Goeker M."/>
        </authorList>
    </citation>
    <scope>NUCLEOTIDE SEQUENCE [LARGE SCALE GENOMIC DNA]</scope>
    <source>
        <strain evidence="2 3">DSM 23857</strain>
    </source>
</reference>
<evidence type="ECO:0000313" key="2">
    <source>
        <dbReference type="EMBL" id="RAJ10554.1"/>
    </source>
</evidence>
<comment type="caution">
    <text evidence="2">The sequence shown here is derived from an EMBL/GenBank/DDBJ whole genome shotgun (WGS) entry which is preliminary data.</text>
</comment>